<dbReference type="GO" id="GO:0016887">
    <property type="term" value="F:ATP hydrolysis activity"/>
    <property type="evidence" value="ECO:0007669"/>
    <property type="project" value="InterPro"/>
</dbReference>
<dbReference type="InterPro" id="IPR013525">
    <property type="entry name" value="ABC2_TM"/>
</dbReference>
<keyword evidence="2 5" id="KW-0812">Transmembrane</keyword>
<dbReference type="Proteomes" id="UP000271162">
    <property type="component" value="Unassembled WGS sequence"/>
</dbReference>
<evidence type="ECO:0000256" key="4">
    <source>
        <dbReference type="ARBA" id="ARBA00023136"/>
    </source>
</evidence>
<evidence type="ECO:0000259" key="6">
    <source>
        <dbReference type="Pfam" id="PF00005"/>
    </source>
</evidence>
<dbReference type="EMBL" id="UYSL01027479">
    <property type="protein sequence ID" value="VDL86770.1"/>
    <property type="molecule type" value="Genomic_DNA"/>
</dbReference>
<accession>A0A0N4YY30</accession>
<dbReference type="PANTHER" id="PTHR19229">
    <property type="entry name" value="ATP-BINDING CASSETTE TRANSPORTER SUBFAMILY A ABCA"/>
    <property type="match status" value="1"/>
</dbReference>
<comment type="subcellular location">
    <subcellularLocation>
        <location evidence="1">Membrane</location>
        <topology evidence="1">Multi-pass membrane protein</topology>
    </subcellularLocation>
</comment>
<dbReference type="GO" id="GO:0140359">
    <property type="term" value="F:ABC-type transporter activity"/>
    <property type="evidence" value="ECO:0007669"/>
    <property type="project" value="InterPro"/>
</dbReference>
<organism evidence="10">
    <name type="scientific">Nippostrongylus brasiliensis</name>
    <name type="common">Rat hookworm</name>
    <dbReference type="NCBI Taxonomy" id="27835"/>
    <lineage>
        <taxon>Eukaryota</taxon>
        <taxon>Metazoa</taxon>
        <taxon>Ecdysozoa</taxon>
        <taxon>Nematoda</taxon>
        <taxon>Chromadorea</taxon>
        <taxon>Rhabditida</taxon>
        <taxon>Rhabditina</taxon>
        <taxon>Rhabditomorpha</taxon>
        <taxon>Strongyloidea</taxon>
        <taxon>Heligmosomidae</taxon>
        <taxon>Nippostrongylus</taxon>
    </lineage>
</organism>
<sequence>MVLVSTGHTHERDKTAAFILNLALILLTSSFAIAPGEEVQSFFKRQQLMTGTPRRLYWLMMIIFDSFVAALVCLVMSFVLQLVYMSVSWAFRGLMLLYCVINLPLAYLLSCVLKSSAYAYLVLVIFQCVALVLTVTVHTAIQGVLSWFLFIFPSTLLASETLKEMEKKNFLDISRLATIIAFLVHGIVYLAILCLIELKIGRLIAKKLAGGGPEGSTKSLGNDVKSEQRRIEGDQKYYNALIVKNLVKHRGPNICLKNISFGVDKNTRFGLVGESGAGKTVLFDIVTGEDFPTSGEAILSGVSTQDLSNLVKHRGPNICLKNISFGVDKNTRFGLVGESGAGKTVLFDIVTGEDFPTSGEAILSGVSTQDLSRVGCSSQQDGLCYHLTCRQNIMIILALLGYSGIAELTKLLIETIGVKWCQHKLVAHCR</sequence>
<protein>
    <submittedName>
        <fullName evidence="10">ABC transporter domain-containing protein</fullName>
    </submittedName>
</protein>
<evidence type="ECO:0000256" key="2">
    <source>
        <dbReference type="ARBA" id="ARBA00022692"/>
    </source>
</evidence>
<gene>
    <name evidence="8" type="ORF">NBR_LOCUS22153</name>
</gene>
<dbReference type="Pfam" id="PF12698">
    <property type="entry name" value="ABC2_membrane_3"/>
    <property type="match status" value="1"/>
</dbReference>
<feature type="transmembrane region" description="Helical" evidence="5">
    <location>
        <begin position="173"/>
        <end position="196"/>
    </location>
</feature>
<dbReference type="AlphaFoldDB" id="A0A0N4YY30"/>
<feature type="transmembrane region" description="Helical" evidence="5">
    <location>
        <begin position="15"/>
        <end position="35"/>
    </location>
</feature>
<dbReference type="PANTHER" id="PTHR19229:SF271">
    <property type="entry name" value="ABC TRANSPORTER CED-7"/>
    <property type="match status" value="1"/>
</dbReference>
<proteinExistence type="predicted"/>
<dbReference type="Gene3D" id="3.40.50.300">
    <property type="entry name" value="P-loop containing nucleotide triphosphate hydrolases"/>
    <property type="match status" value="2"/>
</dbReference>
<dbReference type="STRING" id="27835.A0A0N4YY30"/>
<evidence type="ECO:0000256" key="3">
    <source>
        <dbReference type="ARBA" id="ARBA00022989"/>
    </source>
</evidence>
<evidence type="ECO:0000256" key="1">
    <source>
        <dbReference type="ARBA" id="ARBA00004141"/>
    </source>
</evidence>
<feature type="transmembrane region" description="Helical" evidence="5">
    <location>
        <begin position="89"/>
        <end position="108"/>
    </location>
</feature>
<dbReference type="GO" id="GO:0016020">
    <property type="term" value="C:membrane"/>
    <property type="evidence" value="ECO:0007669"/>
    <property type="project" value="UniProtKB-SubCell"/>
</dbReference>
<dbReference type="GO" id="GO:0005319">
    <property type="term" value="F:lipid transporter activity"/>
    <property type="evidence" value="ECO:0007669"/>
    <property type="project" value="TreeGrafter"/>
</dbReference>
<evidence type="ECO:0000256" key="5">
    <source>
        <dbReference type="SAM" id="Phobius"/>
    </source>
</evidence>
<keyword evidence="3 5" id="KW-1133">Transmembrane helix</keyword>
<dbReference type="GO" id="GO:0005524">
    <property type="term" value="F:ATP binding"/>
    <property type="evidence" value="ECO:0007669"/>
    <property type="project" value="InterPro"/>
</dbReference>
<name>A0A0N4YY30_NIPBR</name>
<dbReference type="InterPro" id="IPR026082">
    <property type="entry name" value="ABCA"/>
</dbReference>
<reference evidence="8 9" key="2">
    <citation type="submission" date="2018-11" db="EMBL/GenBank/DDBJ databases">
        <authorList>
            <consortium name="Pathogen Informatics"/>
        </authorList>
    </citation>
    <scope>NUCLEOTIDE SEQUENCE [LARGE SCALE GENOMIC DNA]</scope>
</reference>
<keyword evidence="4 5" id="KW-0472">Membrane</keyword>
<keyword evidence="9" id="KW-1185">Reference proteome</keyword>
<evidence type="ECO:0000313" key="10">
    <source>
        <dbReference type="WBParaSite" id="NBR_0002215201-mRNA-1"/>
    </source>
</evidence>
<evidence type="ECO:0000259" key="7">
    <source>
        <dbReference type="Pfam" id="PF12698"/>
    </source>
</evidence>
<feature type="domain" description="ABC transporter" evidence="6">
    <location>
        <begin position="320"/>
        <end position="404"/>
    </location>
</feature>
<dbReference type="InterPro" id="IPR027417">
    <property type="entry name" value="P-loop_NTPase"/>
</dbReference>
<dbReference type="InterPro" id="IPR003439">
    <property type="entry name" value="ABC_transporter-like_ATP-bd"/>
</dbReference>
<feature type="transmembrane region" description="Helical" evidence="5">
    <location>
        <begin position="120"/>
        <end position="153"/>
    </location>
</feature>
<feature type="transmembrane region" description="Helical" evidence="5">
    <location>
        <begin position="56"/>
        <end position="83"/>
    </location>
</feature>
<dbReference type="WBParaSite" id="NBR_0002215201-mRNA-1">
    <property type="protein sequence ID" value="NBR_0002215201-mRNA-1"/>
    <property type="gene ID" value="NBR_0002215201"/>
</dbReference>
<dbReference type="Pfam" id="PF00005">
    <property type="entry name" value="ABC_tran"/>
    <property type="match status" value="2"/>
</dbReference>
<feature type="domain" description="ABC transporter" evidence="6">
    <location>
        <begin position="256"/>
        <end position="306"/>
    </location>
</feature>
<feature type="domain" description="ABC-2 type transporter transmembrane" evidence="7">
    <location>
        <begin position="17"/>
        <end position="193"/>
    </location>
</feature>
<evidence type="ECO:0000313" key="8">
    <source>
        <dbReference type="EMBL" id="VDL86770.1"/>
    </source>
</evidence>
<dbReference type="SUPFAM" id="SSF52540">
    <property type="entry name" value="P-loop containing nucleoside triphosphate hydrolases"/>
    <property type="match status" value="2"/>
</dbReference>
<reference evidence="10" key="1">
    <citation type="submission" date="2017-02" db="UniProtKB">
        <authorList>
            <consortium name="WormBaseParasite"/>
        </authorList>
    </citation>
    <scope>IDENTIFICATION</scope>
</reference>
<evidence type="ECO:0000313" key="9">
    <source>
        <dbReference type="Proteomes" id="UP000271162"/>
    </source>
</evidence>